<sequence>MTVPWQSISFYALTGNSGITFKEKLVKETIVEALKEIREQNPPNRILLVADNYGFHHAYLTQ</sequence>
<dbReference type="EMBL" id="AOIP01000056">
    <property type="protein sequence ID" value="ELY99640.1"/>
    <property type="molecule type" value="Genomic_DNA"/>
</dbReference>
<gene>
    <name evidence="1" type="ORF">C480_20269</name>
</gene>
<keyword evidence="2" id="KW-1185">Reference proteome</keyword>
<organism evidence="1 2">
    <name type="scientific">Natrialba aegyptia DSM 13077</name>
    <dbReference type="NCBI Taxonomy" id="1227491"/>
    <lineage>
        <taxon>Archaea</taxon>
        <taxon>Methanobacteriati</taxon>
        <taxon>Methanobacteriota</taxon>
        <taxon>Stenosarchaea group</taxon>
        <taxon>Halobacteria</taxon>
        <taxon>Halobacteriales</taxon>
        <taxon>Natrialbaceae</taxon>
        <taxon>Natrialba</taxon>
    </lineage>
</organism>
<reference evidence="1 2" key="1">
    <citation type="journal article" date="2014" name="PLoS Genet.">
        <title>Phylogenetically driven sequencing of extremely halophilic archaea reveals strategies for static and dynamic osmo-response.</title>
        <authorList>
            <person name="Becker E.A."/>
            <person name="Seitzer P.M."/>
            <person name="Tritt A."/>
            <person name="Larsen D."/>
            <person name="Krusor M."/>
            <person name="Yao A.I."/>
            <person name="Wu D."/>
            <person name="Madern D."/>
            <person name="Eisen J.A."/>
            <person name="Darling A.E."/>
            <person name="Facciotti M.T."/>
        </authorList>
    </citation>
    <scope>NUCLEOTIDE SEQUENCE [LARGE SCALE GENOMIC DNA]</scope>
    <source>
        <strain evidence="1 2">DSM 13077</strain>
    </source>
</reference>
<protein>
    <submittedName>
        <fullName evidence="1">Putative transposase</fullName>
    </submittedName>
</protein>
<name>M0ALQ3_9EURY</name>
<proteinExistence type="predicted"/>
<dbReference type="Proteomes" id="UP000011591">
    <property type="component" value="Unassembled WGS sequence"/>
</dbReference>
<dbReference type="AlphaFoldDB" id="M0ALQ3"/>
<evidence type="ECO:0000313" key="1">
    <source>
        <dbReference type="EMBL" id="ELY99640.1"/>
    </source>
</evidence>
<comment type="caution">
    <text evidence="1">The sequence shown here is derived from an EMBL/GenBank/DDBJ whole genome shotgun (WGS) entry which is preliminary data.</text>
</comment>
<accession>M0ALQ3</accession>
<evidence type="ECO:0000313" key="2">
    <source>
        <dbReference type="Proteomes" id="UP000011591"/>
    </source>
</evidence>